<protein>
    <recommendedName>
        <fullName evidence="1">Reverse transcriptase/retrotransposon-derived protein RNase H-like domain-containing protein</fullName>
    </recommendedName>
</protein>
<comment type="caution">
    <text evidence="2">The sequence shown here is derived from an EMBL/GenBank/DDBJ whole genome shotgun (WGS) entry which is preliminary data.</text>
</comment>
<name>A0A151MX20_ALLMI</name>
<evidence type="ECO:0000313" key="3">
    <source>
        <dbReference type="Proteomes" id="UP000050525"/>
    </source>
</evidence>
<sequence>MCHKYGGIETNAIAMVFVEEYFGEGVTPSNDGAILVCTETQNPGYKGKTDASETAIGAVLTHKDEGIERLVAYASCKLLPVEKRQTEEQAKDTPSNGPEV</sequence>
<dbReference type="InterPro" id="IPR041577">
    <property type="entry name" value="RT_RNaseH_2"/>
</dbReference>
<evidence type="ECO:0000313" key="2">
    <source>
        <dbReference type="EMBL" id="KYO29086.1"/>
    </source>
</evidence>
<proteinExistence type="predicted"/>
<evidence type="ECO:0000259" key="1">
    <source>
        <dbReference type="Pfam" id="PF17919"/>
    </source>
</evidence>
<dbReference type="Proteomes" id="UP000050525">
    <property type="component" value="Unassembled WGS sequence"/>
</dbReference>
<dbReference type="EMBL" id="AKHW03004724">
    <property type="protein sequence ID" value="KYO29086.1"/>
    <property type="molecule type" value="Genomic_DNA"/>
</dbReference>
<feature type="domain" description="Reverse transcriptase/retrotransposon-derived protein RNase H-like" evidence="1">
    <location>
        <begin position="48"/>
        <end position="86"/>
    </location>
</feature>
<dbReference type="AlphaFoldDB" id="A0A151MX20"/>
<dbReference type="Pfam" id="PF17919">
    <property type="entry name" value="RT_RNaseH_2"/>
    <property type="match status" value="1"/>
</dbReference>
<organism evidence="2 3">
    <name type="scientific">Alligator mississippiensis</name>
    <name type="common">American alligator</name>
    <dbReference type="NCBI Taxonomy" id="8496"/>
    <lineage>
        <taxon>Eukaryota</taxon>
        <taxon>Metazoa</taxon>
        <taxon>Chordata</taxon>
        <taxon>Craniata</taxon>
        <taxon>Vertebrata</taxon>
        <taxon>Euteleostomi</taxon>
        <taxon>Archelosauria</taxon>
        <taxon>Archosauria</taxon>
        <taxon>Crocodylia</taxon>
        <taxon>Alligatoridae</taxon>
        <taxon>Alligatorinae</taxon>
        <taxon>Alligator</taxon>
    </lineage>
</organism>
<keyword evidence="3" id="KW-1185">Reference proteome</keyword>
<gene>
    <name evidence="2" type="ORF">Y1Q_0009887</name>
</gene>
<accession>A0A151MX20</accession>
<reference evidence="2 3" key="1">
    <citation type="journal article" date="2012" name="Genome Biol.">
        <title>Sequencing three crocodilian genomes to illuminate the evolution of archosaurs and amniotes.</title>
        <authorList>
            <person name="St John J.A."/>
            <person name="Braun E.L."/>
            <person name="Isberg S.R."/>
            <person name="Miles L.G."/>
            <person name="Chong A.Y."/>
            <person name="Gongora J."/>
            <person name="Dalzell P."/>
            <person name="Moran C."/>
            <person name="Bed'hom B."/>
            <person name="Abzhanov A."/>
            <person name="Burgess S.C."/>
            <person name="Cooksey A.M."/>
            <person name="Castoe T.A."/>
            <person name="Crawford N.G."/>
            <person name="Densmore L.D."/>
            <person name="Drew J.C."/>
            <person name="Edwards S.V."/>
            <person name="Faircloth B.C."/>
            <person name="Fujita M.K."/>
            <person name="Greenwold M.J."/>
            <person name="Hoffmann F.G."/>
            <person name="Howard J.M."/>
            <person name="Iguchi T."/>
            <person name="Janes D.E."/>
            <person name="Khan S.Y."/>
            <person name="Kohno S."/>
            <person name="de Koning A.J."/>
            <person name="Lance S.L."/>
            <person name="McCarthy F.M."/>
            <person name="McCormack J.E."/>
            <person name="Merchant M.E."/>
            <person name="Peterson D.G."/>
            <person name="Pollock D.D."/>
            <person name="Pourmand N."/>
            <person name="Raney B.J."/>
            <person name="Roessler K.A."/>
            <person name="Sanford J.R."/>
            <person name="Sawyer R.H."/>
            <person name="Schmidt C.J."/>
            <person name="Triplett E.W."/>
            <person name="Tuberville T.D."/>
            <person name="Venegas-Anaya M."/>
            <person name="Howard J.T."/>
            <person name="Jarvis E.D."/>
            <person name="Guillette L.J.Jr."/>
            <person name="Glenn T.C."/>
            <person name="Green R.E."/>
            <person name="Ray D.A."/>
        </authorList>
    </citation>
    <scope>NUCLEOTIDE SEQUENCE [LARGE SCALE GENOMIC DNA]</scope>
    <source>
        <strain evidence="2">KSC_2009_1</strain>
    </source>
</reference>